<evidence type="ECO:0000256" key="4">
    <source>
        <dbReference type="ARBA" id="ARBA00023163"/>
    </source>
</evidence>
<dbReference type="SUPFAM" id="SSF46785">
    <property type="entry name" value="Winged helix' DNA-binding domain"/>
    <property type="match status" value="1"/>
</dbReference>
<evidence type="ECO:0000256" key="1">
    <source>
        <dbReference type="ARBA" id="ARBA00009437"/>
    </source>
</evidence>
<dbReference type="RefSeq" id="WP_311425191.1">
    <property type="nucleotide sequence ID" value="NZ_JAVREH010000066.1"/>
</dbReference>
<dbReference type="InterPro" id="IPR005119">
    <property type="entry name" value="LysR_subst-bd"/>
</dbReference>
<dbReference type="Gene3D" id="3.40.190.10">
    <property type="entry name" value="Periplasmic binding protein-like II"/>
    <property type="match status" value="2"/>
</dbReference>
<keyword evidence="3" id="KW-0238">DNA-binding</keyword>
<dbReference type="Pfam" id="PF03466">
    <property type="entry name" value="LysR_substrate"/>
    <property type="match status" value="1"/>
</dbReference>
<evidence type="ECO:0000256" key="3">
    <source>
        <dbReference type="ARBA" id="ARBA00023125"/>
    </source>
</evidence>
<dbReference type="InterPro" id="IPR000847">
    <property type="entry name" value="LysR_HTH_N"/>
</dbReference>
<dbReference type="Proteomes" id="UP001183176">
    <property type="component" value="Unassembled WGS sequence"/>
</dbReference>
<evidence type="ECO:0000259" key="5">
    <source>
        <dbReference type="PROSITE" id="PS50931"/>
    </source>
</evidence>
<evidence type="ECO:0000313" key="7">
    <source>
        <dbReference type="Proteomes" id="UP001183176"/>
    </source>
</evidence>
<name>A0ABU2JGE7_9ACTN</name>
<evidence type="ECO:0000313" key="6">
    <source>
        <dbReference type="EMBL" id="MDT0264048.1"/>
    </source>
</evidence>
<keyword evidence="2" id="KW-0805">Transcription regulation</keyword>
<dbReference type="PROSITE" id="PS50931">
    <property type="entry name" value="HTH_LYSR"/>
    <property type="match status" value="1"/>
</dbReference>
<protein>
    <submittedName>
        <fullName evidence="6">LysR family transcriptional regulator</fullName>
    </submittedName>
</protein>
<dbReference type="PRINTS" id="PR00039">
    <property type="entry name" value="HTHLYSR"/>
</dbReference>
<dbReference type="EMBL" id="JAVREH010000066">
    <property type="protein sequence ID" value="MDT0264048.1"/>
    <property type="molecule type" value="Genomic_DNA"/>
</dbReference>
<dbReference type="InterPro" id="IPR036390">
    <property type="entry name" value="WH_DNA-bd_sf"/>
</dbReference>
<feature type="domain" description="HTH lysR-type" evidence="5">
    <location>
        <begin position="5"/>
        <end position="62"/>
    </location>
</feature>
<proteinExistence type="inferred from homology"/>
<dbReference type="PANTHER" id="PTHR30346">
    <property type="entry name" value="TRANSCRIPTIONAL DUAL REGULATOR HCAR-RELATED"/>
    <property type="match status" value="1"/>
</dbReference>
<dbReference type="InterPro" id="IPR036388">
    <property type="entry name" value="WH-like_DNA-bd_sf"/>
</dbReference>
<sequence length="304" mass="31703">MPADVTLDGLRVLREVAALGSLTAAAGKLGYTQSAVSRQVAALEAGVGTPLFERWARGVRPTTAGAVLLRHAGTILSAVETAEHEVAGLRDRVAGRVVVGAFPTATAVLLPRAIARVTAAHPALSVVLHERASPSLVRRVRDGRMEVAVIGVGADLPPYDLDGLRVSVVSAGALHVAVAAGHRLAQRERVQADELAAESWIVGEPTNGTDPQFQAWPTLVAPRIGYAVRSWPARLGLVAAGLGISLIPELSAASVPSGVRVVAVDDRDFPGRRTVAITRQDPSAEADVVVQALRTEGSELMGRL</sequence>
<comment type="similarity">
    <text evidence="1">Belongs to the LysR transcriptional regulatory family.</text>
</comment>
<dbReference type="Gene3D" id="1.10.10.10">
    <property type="entry name" value="Winged helix-like DNA-binding domain superfamily/Winged helix DNA-binding domain"/>
    <property type="match status" value="1"/>
</dbReference>
<keyword evidence="7" id="KW-1185">Reference proteome</keyword>
<accession>A0ABU2JGE7</accession>
<comment type="caution">
    <text evidence="6">The sequence shown here is derived from an EMBL/GenBank/DDBJ whole genome shotgun (WGS) entry which is preliminary data.</text>
</comment>
<dbReference type="PANTHER" id="PTHR30346:SF29">
    <property type="entry name" value="LYSR SUBSTRATE-BINDING"/>
    <property type="match status" value="1"/>
</dbReference>
<dbReference type="SUPFAM" id="SSF53850">
    <property type="entry name" value="Periplasmic binding protein-like II"/>
    <property type="match status" value="1"/>
</dbReference>
<dbReference type="Pfam" id="PF00126">
    <property type="entry name" value="HTH_1"/>
    <property type="match status" value="1"/>
</dbReference>
<organism evidence="6 7">
    <name type="scientific">Jatrophihabitans lederbergiae</name>
    <dbReference type="NCBI Taxonomy" id="3075547"/>
    <lineage>
        <taxon>Bacteria</taxon>
        <taxon>Bacillati</taxon>
        <taxon>Actinomycetota</taxon>
        <taxon>Actinomycetes</taxon>
        <taxon>Jatrophihabitantales</taxon>
        <taxon>Jatrophihabitantaceae</taxon>
        <taxon>Jatrophihabitans</taxon>
    </lineage>
</organism>
<reference evidence="7" key="1">
    <citation type="submission" date="2023-07" db="EMBL/GenBank/DDBJ databases">
        <title>30 novel species of actinomycetes from the DSMZ collection.</title>
        <authorList>
            <person name="Nouioui I."/>
        </authorList>
    </citation>
    <scope>NUCLEOTIDE SEQUENCE [LARGE SCALE GENOMIC DNA]</scope>
    <source>
        <strain evidence="7">DSM 44399</strain>
    </source>
</reference>
<evidence type="ECO:0000256" key="2">
    <source>
        <dbReference type="ARBA" id="ARBA00023015"/>
    </source>
</evidence>
<keyword evidence="4" id="KW-0804">Transcription</keyword>
<gene>
    <name evidence="6" type="ORF">RM423_21980</name>
</gene>